<sequence>MLAMVQAHNIRPKSLGSQTKDVGAMVLRSLELPIVKARPYPALDNPTKISNEAVERIDQTRFLISKTTRLASIERFNLHDFGNAPDLNEICSLAAAERAVLIV</sequence>
<reference evidence="1" key="1">
    <citation type="submission" date="2021-02" db="EMBL/GenBank/DDBJ databases">
        <authorList>
            <person name="Palmer J.M."/>
        </authorList>
    </citation>
    <scope>NUCLEOTIDE SEQUENCE</scope>
    <source>
        <strain evidence="1">SCRP734</strain>
    </source>
</reference>
<dbReference type="AlphaFoldDB" id="A0A8T1VVI3"/>
<evidence type="ECO:0000313" key="2">
    <source>
        <dbReference type="Proteomes" id="UP000694044"/>
    </source>
</evidence>
<dbReference type="Proteomes" id="UP000694044">
    <property type="component" value="Unassembled WGS sequence"/>
</dbReference>
<evidence type="ECO:0000313" key="1">
    <source>
        <dbReference type="EMBL" id="KAG7383983.1"/>
    </source>
</evidence>
<keyword evidence="2" id="KW-1185">Reference proteome</keyword>
<proteinExistence type="predicted"/>
<protein>
    <submittedName>
        <fullName evidence="1">Uncharacterized protein</fullName>
    </submittedName>
</protein>
<name>A0A8T1VVI3_9STRA</name>
<dbReference type="EMBL" id="JAGDFM010000160">
    <property type="protein sequence ID" value="KAG7383983.1"/>
    <property type="molecule type" value="Genomic_DNA"/>
</dbReference>
<organism evidence="1 2">
    <name type="scientific">Phytophthora pseudosyringae</name>
    <dbReference type="NCBI Taxonomy" id="221518"/>
    <lineage>
        <taxon>Eukaryota</taxon>
        <taxon>Sar</taxon>
        <taxon>Stramenopiles</taxon>
        <taxon>Oomycota</taxon>
        <taxon>Peronosporomycetes</taxon>
        <taxon>Peronosporales</taxon>
        <taxon>Peronosporaceae</taxon>
        <taxon>Phytophthora</taxon>
    </lineage>
</organism>
<accession>A0A8T1VVI3</accession>
<gene>
    <name evidence="1" type="ORF">PHYPSEUDO_003152</name>
</gene>
<comment type="caution">
    <text evidence="1">The sequence shown here is derived from an EMBL/GenBank/DDBJ whole genome shotgun (WGS) entry which is preliminary data.</text>
</comment>